<sequence length="136" mass="15191">MFHFSGLAAALCAETLNQNIEILNKFQIQIFKIKKCLIFEILITVVCFGFRLPATLRIARRAGILCFEFLRKTRLAVVCTAGLPHSEIPGSKVASHLAEAYRRHATSFVAFLCLGIHHTPLLLTLLKLKQGTIKTN</sequence>
<accession>A0A2M8KJH3</accession>
<reference evidence="2" key="1">
    <citation type="submission" date="2017-09" db="EMBL/GenBank/DDBJ databases">
        <title>Depth-based differentiation of microbial function through sediment-hosted aquifers and enrichment of novel symbionts in the deep terrestrial subsurface.</title>
        <authorList>
            <person name="Probst A.J."/>
            <person name="Ladd B."/>
            <person name="Jarett J.K."/>
            <person name="Geller-Mcgrath D.E."/>
            <person name="Sieber C.M.K."/>
            <person name="Emerson J.B."/>
            <person name="Anantharaman K."/>
            <person name="Thomas B.C."/>
            <person name="Malmstrom R."/>
            <person name="Stieglmeier M."/>
            <person name="Klingl A."/>
            <person name="Woyke T."/>
            <person name="Ryan C.M."/>
            <person name="Banfield J.F."/>
        </authorList>
    </citation>
    <scope>NUCLEOTIDE SEQUENCE [LARGE SCALE GENOMIC DNA]</scope>
</reference>
<name>A0A2M8KJH3_9BACT</name>
<gene>
    <name evidence="1" type="ORF">COU85_00230</name>
</gene>
<protein>
    <submittedName>
        <fullName evidence="1">Uncharacterized protein</fullName>
    </submittedName>
</protein>
<proteinExistence type="predicted"/>
<evidence type="ECO:0000313" key="2">
    <source>
        <dbReference type="Proteomes" id="UP000231086"/>
    </source>
</evidence>
<evidence type="ECO:0000313" key="1">
    <source>
        <dbReference type="EMBL" id="PJE60061.1"/>
    </source>
</evidence>
<dbReference type="Proteomes" id="UP000231086">
    <property type="component" value="Unassembled WGS sequence"/>
</dbReference>
<dbReference type="EMBL" id="PFEA01000006">
    <property type="protein sequence ID" value="PJE60061.1"/>
    <property type="molecule type" value="Genomic_DNA"/>
</dbReference>
<organism evidence="1 2">
    <name type="scientific">Candidatus Portnoybacteria bacterium CG10_big_fil_rev_8_21_14_0_10_44_7</name>
    <dbReference type="NCBI Taxonomy" id="1974816"/>
    <lineage>
        <taxon>Bacteria</taxon>
        <taxon>Candidatus Portnoyibacteriota</taxon>
    </lineage>
</organism>
<dbReference type="AlphaFoldDB" id="A0A2M8KJH3"/>
<comment type="caution">
    <text evidence="1">The sequence shown here is derived from an EMBL/GenBank/DDBJ whole genome shotgun (WGS) entry which is preliminary data.</text>
</comment>